<feature type="transmembrane region" description="Helical" evidence="6">
    <location>
        <begin position="155"/>
        <end position="175"/>
    </location>
</feature>
<gene>
    <name evidence="8" type="ORF">AALO_G00199340</name>
</gene>
<evidence type="ECO:0000313" key="9">
    <source>
        <dbReference type="Proteomes" id="UP000823561"/>
    </source>
</evidence>
<evidence type="ECO:0000256" key="4">
    <source>
        <dbReference type="ARBA" id="ARBA00022989"/>
    </source>
</evidence>
<evidence type="ECO:0000313" key="8">
    <source>
        <dbReference type="EMBL" id="KAG5269197.1"/>
    </source>
</evidence>
<dbReference type="PANTHER" id="PTHR11206">
    <property type="entry name" value="MULTIDRUG RESISTANCE PROTEIN"/>
    <property type="match status" value="1"/>
</dbReference>
<protein>
    <recommendedName>
        <fullName evidence="6">Multidrug and toxin extrusion protein</fullName>
    </recommendedName>
</protein>
<keyword evidence="9" id="KW-1185">Reference proteome</keyword>
<feature type="transmembrane region" description="Helical" evidence="6">
    <location>
        <begin position="187"/>
        <end position="210"/>
    </location>
</feature>
<feature type="transmembrane region" description="Helical" evidence="6">
    <location>
        <begin position="125"/>
        <end position="149"/>
    </location>
</feature>
<dbReference type="Proteomes" id="UP000823561">
    <property type="component" value="Chromosome 15"/>
</dbReference>
<keyword evidence="4 6" id="KW-1133">Transmembrane helix</keyword>
<dbReference type="NCBIfam" id="TIGR00797">
    <property type="entry name" value="matE"/>
    <property type="match status" value="1"/>
</dbReference>
<dbReference type="InterPro" id="IPR002528">
    <property type="entry name" value="MATE_fam"/>
</dbReference>
<feature type="transmembrane region" description="Helical" evidence="6">
    <location>
        <begin position="379"/>
        <end position="405"/>
    </location>
</feature>
<feature type="transmembrane region" description="Helical" evidence="6">
    <location>
        <begin position="302"/>
        <end position="323"/>
    </location>
</feature>
<feature type="transmembrane region" description="Helical" evidence="6">
    <location>
        <begin position="216"/>
        <end position="242"/>
    </location>
</feature>
<dbReference type="Pfam" id="PF01554">
    <property type="entry name" value="MatE"/>
    <property type="match status" value="2"/>
</dbReference>
<evidence type="ECO:0000256" key="6">
    <source>
        <dbReference type="RuleBase" id="RU004914"/>
    </source>
</evidence>
<feature type="transmembrane region" description="Helical" evidence="6">
    <location>
        <begin position="79"/>
        <end position="105"/>
    </location>
</feature>
<accession>A0AAV6G701</accession>
<sequence>MSVTGGSRAAGASLPDEPSAKLFCCGPLRRWVPLAIREELYYILRMTGPLLTCRTLNYLMPFVVTIFVGRLGNSALAGYAMACAVINISSASTGLGLSLACDTLIAQTFGARNLLRVGVILQRSVLILLLFCLPCWALLVNSQAILLVLGQDPEVARIAEIYVLAYLPAIPALFMHQLMMSYLQNQGIILPQVYSAVMSNISNLLTHYALVSWLDLGIIGSAAANSLSIIYNMLFLFLFIYWRKLYMATWPGWNSDCLQEWGSFMKLAIPSAFLCCFEWWIYEIGGFLAGMLSEENLAAQHVVIMLGYINYMIPLGIQGAACIRVGNALGAGDTAGAILASKVVLIFAAVLAVFQGVVLGSAKHVLGYIFTSDENIAALVAKLLDVYCVVQFFNGIVCVSMGILLGLGQQRIAAIAFPIGYYCIGLPLLIALIFAAQLDVIGFWLGLLISTALLAVFFIIVIFKLDWKKLTKEAVERAGKSVCVDLITSLSEPEPDLLIPGSEAMVQTENGHRSVVLQEGQKAHGSERRQPAALLSSSQLLLRRGLTVLTLLLILGVGVTVHLLLPLPESSWSSRNNGTIDAGNWTTANPLEQTSPADL</sequence>
<dbReference type="GO" id="GO:0042910">
    <property type="term" value="F:xenobiotic transmembrane transporter activity"/>
    <property type="evidence" value="ECO:0007669"/>
    <property type="project" value="InterPro"/>
</dbReference>
<comment type="caution">
    <text evidence="8">The sequence shown here is derived from an EMBL/GenBank/DDBJ whole genome shotgun (WGS) entry which is preliminary data.</text>
</comment>
<dbReference type="GO" id="GO:0016020">
    <property type="term" value="C:membrane"/>
    <property type="evidence" value="ECO:0007669"/>
    <property type="project" value="UniProtKB-SubCell"/>
</dbReference>
<dbReference type="CDD" id="cd13132">
    <property type="entry name" value="MATE_eukaryotic"/>
    <property type="match status" value="1"/>
</dbReference>
<evidence type="ECO:0000256" key="3">
    <source>
        <dbReference type="ARBA" id="ARBA00022692"/>
    </source>
</evidence>
<comment type="similarity">
    <text evidence="2 6">Belongs to the multi antimicrobial extrusion (MATE) (TC 2.A.66.1) family.</text>
</comment>
<evidence type="ECO:0000256" key="5">
    <source>
        <dbReference type="ARBA" id="ARBA00023136"/>
    </source>
</evidence>
<feature type="transmembrane region" description="Helical" evidence="6">
    <location>
        <begin position="546"/>
        <end position="565"/>
    </location>
</feature>
<dbReference type="GO" id="GO:0015297">
    <property type="term" value="F:antiporter activity"/>
    <property type="evidence" value="ECO:0007669"/>
    <property type="project" value="InterPro"/>
</dbReference>
<feature type="transmembrane region" description="Helical" evidence="6">
    <location>
        <begin position="412"/>
        <end position="435"/>
    </location>
</feature>
<evidence type="ECO:0000256" key="2">
    <source>
        <dbReference type="ARBA" id="ARBA00010199"/>
    </source>
</evidence>
<dbReference type="EMBL" id="JADWDJ010000015">
    <property type="protein sequence ID" value="KAG5269197.1"/>
    <property type="molecule type" value="Genomic_DNA"/>
</dbReference>
<feature type="transmembrane region" description="Helical" evidence="6">
    <location>
        <begin position="441"/>
        <end position="463"/>
    </location>
</feature>
<feature type="transmembrane region" description="Helical" evidence="6">
    <location>
        <begin position="55"/>
        <end position="73"/>
    </location>
</feature>
<feature type="region of interest" description="Disordered" evidence="7">
    <location>
        <begin position="576"/>
        <end position="599"/>
    </location>
</feature>
<reference evidence="8" key="1">
    <citation type="submission" date="2020-10" db="EMBL/GenBank/DDBJ databases">
        <title>Chromosome-scale genome assembly of the Allis shad, Alosa alosa.</title>
        <authorList>
            <person name="Margot Z."/>
            <person name="Christophe K."/>
            <person name="Cabau C."/>
            <person name="Louis A."/>
            <person name="Berthelot C."/>
            <person name="Parey E."/>
            <person name="Roest Crollius H."/>
            <person name="Montfort J."/>
            <person name="Robinson-Rechavi M."/>
            <person name="Bucao C."/>
            <person name="Bouchez O."/>
            <person name="Gislard M."/>
            <person name="Lluch J."/>
            <person name="Milhes M."/>
            <person name="Lampietro C."/>
            <person name="Lopez Roques C."/>
            <person name="Donnadieu C."/>
            <person name="Braasch I."/>
            <person name="Desvignes T."/>
            <person name="Postlethwait J."/>
            <person name="Bobe J."/>
            <person name="Guiguen Y."/>
        </authorList>
    </citation>
    <scope>NUCLEOTIDE SEQUENCE</scope>
    <source>
        <strain evidence="8">M-15738</strain>
        <tissue evidence="8">Blood</tissue>
    </source>
</reference>
<proteinExistence type="inferred from homology"/>
<keyword evidence="3 6" id="KW-0812">Transmembrane</keyword>
<evidence type="ECO:0000256" key="7">
    <source>
        <dbReference type="SAM" id="MobiDB-lite"/>
    </source>
</evidence>
<comment type="subcellular location">
    <subcellularLocation>
        <location evidence="1">Membrane</location>
        <topology evidence="1">Multi-pass membrane protein</topology>
    </subcellularLocation>
</comment>
<organism evidence="8 9">
    <name type="scientific">Alosa alosa</name>
    <name type="common">allis shad</name>
    <dbReference type="NCBI Taxonomy" id="278164"/>
    <lineage>
        <taxon>Eukaryota</taxon>
        <taxon>Metazoa</taxon>
        <taxon>Chordata</taxon>
        <taxon>Craniata</taxon>
        <taxon>Vertebrata</taxon>
        <taxon>Euteleostomi</taxon>
        <taxon>Actinopterygii</taxon>
        <taxon>Neopterygii</taxon>
        <taxon>Teleostei</taxon>
        <taxon>Clupei</taxon>
        <taxon>Clupeiformes</taxon>
        <taxon>Clupeoidei</taxon>
        <taxon>Clupeidae</taxon>
        <taxon>Alosa</taxon>
    </lineage>
</organism>
<dbReference type="AlphaFoldDB" id="A0AAV6G701"/>
<dbReference type="GO" id="GO:1990961">
    <property type="term" value="P:xenobiotic detoxification by transmembrane export across the plasma membrane"/>
    <property type="evidence" value="ECO:0007669"/>
    <property type="project" value="InterPro"/>
</dbReference>
<feature type="transmembrane region" description="Helical" evidence="6">
    <location>
        <begin position="335"/>
        <end position="359"/>
    </location>
</feature>
<dbReference type="InterPro" id="IPR045069">
    <property type="entry name" value="MATE_euk"/>
</dbReference>
<name>A0AAV6G701_9TELE</name>
<feature type="transmembrane region" description="Helical" evidence="6">
    <location>
        <begin position="263"/>
        <end position="282"/>
    </location>
</feature>
<keyword evidence="5 6" id="KW-0472">Membrane</keyword>
<evidence type="ECO:0000256" key="1">
    <source>
        <dbReference type="ARBA" id="ARBA00004141"/>
    </source>
</evidence>